<evidence type="ECO:0000313" key="3">
    <source>
        <dbReference type="Proteomes" id="UP000198611"/>
    </source>
</evidence>
<sequence length="169" mass="19469">MSGCDENGDPLDPLHPWYTDQRTREEAISERLEKFRRAFNDGHQEALEAALKQCDAAGRELPGWAVRPLAESLQRDRRNESRGQRGRKPWEGQHADDMEDLDRFEAVREAVAVEGYAWDDAYAAASRVLYGHDGHEDAVKKAHQRVKRRMEAEPGRYLALRSPCRRRVT</sequence>
<dbReference type="EMBL" id="FOMJ01000010">
    <property type="protein sequence ID" value="SFD86494.1"/>
    <property type="molecule type" value="Genomic_DNA"/>
</dbReference>
<feature type="region of interest" description="Disordered" evidence="1">
    <location>
        <begin position="1"/>
        <end position="23"/>
    </location>
</feature>
<gene>
    <name evidence="2" type="ORF">SAMN05660831_02490</name>
</gene>
<evidence type="ECO:0000313" key="2">
    <source>
        <dbReference type="EMBL" id="SFD86494.1"/>
    </source>
</evidence>
<feature type="region of interest" description="Disordered" evidence="1">
    <location>
        <begin position="68"/>
        <end position="99"/>
    </location>
</feature>
<dbReference type="Proteomes" id="UP000198611">
    <property type="component" value="Unassembled WGS sequence"/>
</dbReference>
<dbReference type="STRING" id="1123397.SAMN05660831_02490"/>
<name>A0A1I1VUI0_9GAMM</name>
<dbReference type="AlphaFoldDB" id="A0A1I1VUI0"/>
<protein>
    <submittedName>
        <fullName evidence="2">Uncharacterized protein</fullName>
    </submittedName>
</protein>
<proteinExistence type="predicted"/>
<dbReference type="RefSeq" id="WP_093429099.1">
    <property type="nucleotide sequence ID" value="NZ_FOMJ01000010.1"/>
</dbReference>
<accession>A0A1I1VUI0</accession>
<evidence type="ECO:0000256" key="1">
    <source>
        <dbReference type="SAM" id="MobiDB-lite"/>
    </source>
</evidence>
<keyword evidence="3" id="KW-1185">Reference proteome</keyword>
<organism evidence="2 3">
    <name type="scientific">Thiohalospira halophila DSM 15071</name>
    <dbReference type="NCBI Taxonomy" id="1123397"/>
    <lineage>
        <taxon>Bacteria</taxon>
        <taxon>Pseudomonadati</taxon>
        <taxon>Pseudomonadota</taxon>
        <taxon>Gammaproteobacteria</taxon>
        <taxon>Thiohalospirales</taxon>
        <taxon>Thiohalospiraceae</taxon>
        <taxon>Thiohalospira</taxon>
    </lineage>
</organism>
<feature type="compositionally biased region" description="Basic and acidic residues" evidence="1">
    <location>
        <begin position="73"/>
        <end position="99"/>
    </location>
</feature>
<reference evidence="2 3" key="1">
    <citation type="submission" date="2016-10" db="EMBL/GenBank/DDBJ databases">
        <authorList>
            <person name="de Groot N.N."/>
        </authorList>
    </citation>
    <scope>NUCLEOTIDE SEQUENCE [LARGE SCALE GENOMIC DNA]</scope>
    <source>
        <strain evidence="2 3">HL3</strain>
    </source>
</reference>